<dbReference type="InterPro" id="IPR000620">
    <property type="entry name" value="EamA_dom"/>
</dbReference>
<dbReference type="GO" id="GO:0016020">
    <property type="term" value="C:membrane"/>
    <property type="evidence" value="ECO:0007669"/>
    <property type="project" value="InterPro"/>
</dbReference>
<dbReference type="EMBL" id="MEWS01000015">
    <property type="protein sequence ID" value="OGC82597.1"/>
    <property type="molecule type" value="Genomic_DNA"/>
</dbReference>
<name>A0A1F4XLR9_9BACT</name>
<accession>A0A1F4XLR9</accession>
<evidence type="ECO:0000256" key="1">
    <source>
        <dbReference type="SAM" id="Phobius"/>
    </source>
</evidence>
<sequence>MTWPILILLSAIATSLSEILTKPALKLGGILKFGFGFYCLNLILVLPLVFFWQQLDLSLNQQELGFIIVLSILYGLLTLYGLKVIKKMELSSAIPLLEINLPLVFIFGLLLLAELPTVMQIGGIALIMFGSYLITLEEGHRVHLPFKRLLQTKNFHSILLVIAISVAAIILERAILITVSPISVFFWTRVFATLFFLFAILGQREKRLFKTALTYSGWLMPLIVLANIFAVMFYFYALSQPEALVSIATALSKLELLMIVLIGGLFLKEHNLKQKAFASSLIVAGSIAIII</sequence>
<feature type="transmembrane region" description="Helical" evidence="1">
    <location>
        <begin position="155"/>
        <end position="176"/>
    </location>
</feature>
<feature type="domain" description="EamA" evidence="2">
    <location>
        <begin position="2"/>
        <end position="135"/>
    </location>
</feature>
<evidence type="ECO:0000313" key="3">
    <source>
        <dbReference type="EMBL" id="OGC82597.1"/>
    </source>
</evidence>
<proteinExistence type="predicted"/>
<dbReference type="SUPFAM" id="SSF103481">
    <property type="entry name" value="Multidrug resistance efflux transporter EmrE"/>
    <property type="match status" value="1"/>
</dbReference>
<organism evidence="3 4">
    <name type="scientific">Candidatus Abawacabacteria bacterium RIFCSPHIGHO2_01_FULL_46_8</name>
    <dbReference type="NCBI Taxonomy" id="1817815"/>
    <lineage>
        <taxon>Bacteria</taxon>
        <taxon>Candidatus Abawacaibacteriota</taxon>
    </lineage>
</organism>
<dbReference type="AlphaFoldDB" id="A0A1F4XLR9"/>
<feature type="transmembrane region" description="Helical" evidence="1">
    <location>
        <begin position="243"/>
        <end position="267"/>
    </location>
</feature>
<feature type="transmembrane region" description="Helical" evidence="1">
    <location>
        <begin position="182"/>
        <end position="201"/>
    </location>
</feature>
<dbReference type="Pfam" id="PF00892">
    <property type="entry name" value="EamA"/>
    <property type="match status" value="2"/>
</dbReference>
<dbReference type="Proteomes" id="UP000177521">
    <property type="component" value="Unassembled WGS sequence"/>
</dbReference>
<feature type="transmembrane region" description="Helical" evidence="1">
    <location>
        <begin position="33"/>
        <end position="52"/>
    </location>
</feature>
<gene>
    <name evidence="3" type="ORF">A2788_00115</name>
</gene>
<keyword evidence="1" id="KW-0812">Transmembrane</keyword>
<feature type="transmembrane region" description="Helical" evidence="1">
    <location>
        <begin position="64"/>
        <end position="82"/>
    </location>
</feature>
<dbReference type="InterPro" id="IPR037185">
    <property type="entry name" value="EmrE-like"/>
</dbReference>
<keyword evidence="1" id="KW-1133">Transmembrane helix</keyword>
<feature type="transmembrane region" description="Helical" evidence="1">
    <location>
        <begin position="213"/>
        <end position="237"/>
    </location>
</feature>
<reference evidence="3 4" key="1">
    <citation type="journal article" date="2016" name="Nat. Commun.">
        <title>Thousands of microbial genomes shed light on interconnected biogeochemical processes in an aquifer system.</title>
        <authorList>
            <person name="Anantharaman K."/>
            <person name="Brown C.T."/>
            <person name="Hug L.A."/>
            <person name="Sharon I."/>
            <person name="Castelle C.J."/>
            <person name="Probst A.J."/>
            <person name="Thomas B.C."/>
            <person name="Singh A."/>
            <person name="Wilkins M.J."/>
            <person name="Karaoz U."/>
            <person name="Brodie E.L."/>
            <person name="Williams K.H."/>
            <person name="Hubbard S.S."/>
            <person name="Banfield J.F."/>
        </authorList>
    </citation>
    <scope>NUCLEOTIDE SEQUENCE [LARGE SCALE GENOMIC DNA]</scope>
</reference>
<feature type="transmembrane region" description="Helical" evidence="1">
    <location>
        <begin position="102"/>
        <end position="134"/>
    </location>
</feature>
<evidence type="ECO:0000259" key="2">
    <source>
        <dbReference type="Pfam" id="PF00892"/>
    </source>
</evidence>
<keyword evidence="1" id="KW-0472">Membrane</keyword>
<dbReference type="Gene3D" id="1.10.3730.20">
    <property type="match status" value="1"/>
</dbReference>
<comment type="caution">
    <text evidence="3">The sequence shown here is derived from an EMBL/GenBank/DDBJ whole genome shotgun (WGS) entry which is preliminary data.</text>
</comment>
<protein>
    <recommendedName>
        <fullName evidence="2">EamA domain-containing protein</fullName>
    </recommendedName>
</protein>
<evidence type="ECO:0000313" key="4">
    <source>
        <dbReference type="Proteomes" id="UP000177521"/>
    </source>
</evidence>
<feature type="domain" description="EamA" evidence="2">
    <location>
        <begin position="158"/>
        <end position="290"/>
    </location>
</feature>